<evidence type="ECO:0000313" key="7">
    <source>
        <dbReference type="EMBL" id="MBY6218098.1"/>
    </source>
</evidence>
<evidence type="ECO:0000313" key="8">
    <source>
        <dbReference type="Proteomes" id="UP000824927"/>
    </source>
</evidence>
<evidence type="ECO:0000256" key="5">
    <source>
        <dbReference type="SAM" id="Phobius"/>
    </source>
</evidence>
<keyword evidence="2 5" id="KW-0812">Transmembrane</keyword>
<dbReference type="Pfam" id="PF04138">
    <property type="entry name" value="GtrA_DPMS_TM"/>
    <property type="match status" value="1"/>
</dbReference>
<feature type="transmembrane region" description="Helical" evidence="5">
    <location>
        <begin position="24"/>
        <end position="45"/>
    </location>
</feature>
<evidence type="ECO:0000256" key="4">
    <source>
        <dbReference type="ARBA" id="ARBA00023136"/>
    </source>
</evidence>
<dbReference type="GO" id="GO:0000271">
    <property type="term" value="P:polysaccharide biosynthetic process"/>
    <property type="evidence" value="ECO:0007669"/>
    <property type="project" value="InterPro"/>
</dbReference>
<feature type="transmembrane region" description="Helical" evidence="5">
    <location>
        <begin position="57"/>
        <end position="78"/>
    </location>
</feature>
<evidence type="ECO:0000256" key="2">
    <source>
        <dbReference type="ARBA" id="ARBA00022692"/>
    </source>
</evidence>
<gene>
    <name evidence="7" type="ORF">KUV31_07045</name>
</gene>
<dbReference type="InterPro" id="IPR007267">
    <property type="entry name" value="GtrA_DPMS_TM"/>
</dbReference>
<accession>A0A9Q3S0X9</accession>
<comment type="subcellular location">
    <subcellularLocation>
        <location evidence="1">Membrane</location>
        <topology evidence="1">Multi-pass membrane protein</topology>
    </subcellularLocation>
</comment>
<feature type="domain" description="GtrA/DPMS transmembrane" evidence="6">
    <location>
        <begin position="1"/>
        <end position="116"/>
    </location>
</feature>
<dbReference type="RefSeq" id="WP_222405025.1">
    <property type="nucleotide sequence ID" value="NZ_JAHVKP010000001.1"/>
</dbReference>
<evidence type="ECO:0000256" key="1">
    <source>
        <dbReference type="ARBA" id="ARBA00004141"/>
    </source>
</evidence>
<dbReference type="Proteomes" id="UP000824927">
    <property type="component" value="Unassembled WGS sequence"/>
</dbReference>
<comment type="caution">
    <text evidence="7">The sequence shown here is derived from an EMBL/GenBank/DDBJ whole genome shotgun (WGS) entry which is preliminary data.</text>
</comment>
<keyword evidence="3 5" id="KW-1133">Transmembrane helix</keyword>
<reference evidence="7" key="1">
    <citation type="submission" date="2021-06" db="EMBL/GenBank/DDBJ databases">
        <title>50 bacteria genomes isolated from Dapeng, Shenzhen, China.</title>
        <authorList>
            <person name="Zheng W."/>
            <person name="Yu S."/>
            <person name="Huang Y."/>
        </authorList>
    </citation>
    <scope>NUCLEOTIDE SEQUENCE</scope>
    <source>
        <strain evidence="7">DP4N28-2</strain>
    </source>
</reference>
<sequence length="125" mass="13700">MGAIAALANFASRFVFDTFMPYEAAVGCAYLLGMVIAFILFQKFVFGDAGNGQFTQAFRFTVVNIVGLLVAVAVSSLFARTVLPAIGWTYLPYTTAHLVGIMAPTITSYFGHKFFTYRQTIIETN</sequence>
<dbReference type="EMBL" id="JAHVKP010000001">
    <property type="protein sequence ID" value="MBY6218098.1"/>
    <property type="molecule type" value="Genomic_DNA"/>
</dbReference>
<proteinExistence type="predicted"/>
<keyword evidence="4 5" id="KW-0472">Membrane</keyword>
<feature type="transmembrane region" description="Helical" evidence="5">
    <location>
        <begin position="90"/>
        <end position="110"/>
    </location>
</feature>
<evidence type="ECO:0000259" key="6">
    <source>
        <dbReference type="Pfam" id="PF04138"/>
    </source>
</evidence>
<protein>
    <submittedName>
        <fullName evidence="7">GtrA family protein</fullName>
    </submittedName>
</protein>
<dbReference type="GO" id="GO:0016020">
    <property type="term" value="C:membrane"/>
    <property type="evidence" value="ECO:0007669"/>
    <property type="project" value="UniProtKB-SubCell"/>
</dbReference>
<organism evidence="7 8">
    <name type="scientific">Qipengyuania aquimaris</name>
    <dbReference type="NCBI Taxonomy" id="255984"/>
    <lineage>
        <taxon>Bacteria</taxon>
        <taxon>Pseudomonadati</taxon>
        <taxon>Pseudomonadota</taxon>
        <taxon>Alphaproteobacteria</taxon>
        <taxon>Sphingomonadales</taxon>
        <taxon>Erythrobacteraceae</taxon>
        <taxon>Qipengyuania</taxon>
    </lineage>
</organism>
<name>A0A9Q3S0X9_9SPHN</name>
<evidence type="ECO:0000256" key="3">
    <source>
        <dbReference type="ARBA" id="ARBA00022989"/>
    </source>
</evidence>
<dbReference type="AlphaFoldDB" id="A0A9Q3S0X9"/>